<evidence type="ECO:0000313" key="3">
    <source>
        <dbReference type="Proteomes" id="UP001501844"/>
    </source>
</evidence>
<proteinExistence type="predicted"/>
<feature type="signal peptide" evidence="1">
    <location>
        <begin position="1"/>
        <end position="22"/>
    </location>
</feature>
<keyword evidence="3" id="KW-1185">Reference proteome</keyword>
<protein>
    <submittedName>
        <fullName evidence="2">Uncharacterized protein</fullName>
    </submittedName>
</protein>
<evidence type="ECO:0000256" key="1">
    <source>
        <dbReference type="SAM" id="SignalP"/>
    </source>
</evidence>
<evidence type="ECO:0000313" key="2">
    <source>
        <dbReference type="EMBL" id="GAA4302294.1"/>
    </source>
</evidence>
<name>A0ABP8FF17_9BACT</name>
<reference evidence="3" key="1">
    <citation type="journal article" date="2019" name="Int. J. Syst. Evol. Microbiol.">
        <title>The Global Catalogue of Microorganisms (GCM) 10K type strain sequencing project: providing services to taxonomists for standard genome sequencing and annotation.</title>
        <authorList>
            <consortium name="The Broad Institute Genomics Platform"/>
            <consortium name="The Broad Institute Genome Sequencing Center for Infectious Disease"/>
            <person name="Wu L."/>
            <person name="Ma J."/>
        </authorList>
    </citation>
    <scope>NUCLEOTIDE SEQUENCE [LARGE SCALE GENOMIC DNA]</scope>
    <source>
        <strain evidence="3">JCM 17917</strain>
    </source>
</reference>
<dbReference type="EMBL" id="BAABGX010000001">
    <property type="protein sequence ID" value="GAA4302294.1"/>
    <property type="molecule type" value="Genomic_DNA"/>
</dbReference>
<keyword evidence="1" id="KW-0732">Signal</keyword>
<dbReference type="Proteomes" id="UP001501844">
    <property type="component" value="Unassembled WGS sequence"/>
</dbReference>
<accession>A0ABP8FF17</accession>
<comment type="caution">
    <text evidence="2">The sequence shown here is derived from an EMBL/GenBank/DDBJ whole genome shotgun (WGS) entry which is preliminary data.</text>
</comment>
<gene>
    <name evidence="2" type="ORF">GCM10023183_14020</name>
</gene>
<feature type="chain" id="PRO_5047280023" evidence="1">
    <location>
        <begin position="23"/>
        <end position="231"/>
    </location>
</feature>
<organism evidence="2 3">
    <name type="scientific">Nibribacter koreensis</name>
    <dbReference type="NCBI Taxonomy" id="1084519"/>
    <lineage>
        <taxon>Bacteria</taxon>
        <taxon>Pseudomonadati</taxon>
        <taxon>Bacteroidota</taxon>
        <taxon>Cytophagia</taxon>
        <taxon>Cytophagales</taxon>
        <taxon>Hymenobacteraceae</taxon>
        <taxon>Nibribacter</taxon>
    </lineage>
</organism>
<sequence length="231" mass="25708">MARVLSFFFSLLLFFSASVGFAQQKVTHKTFSVKPLNETKALPELAAFVQQVITACTNKDTAFLLNIVSDSVAISHGGESYGKTDFLEDFIQKMDGFSRLKEALVLGGTIEKEEGHDVYQFPYVQSHRFYSPQLDNYEVDLYTTVIGLKPFLGVFSKPSLKAPKSAVLAYPILQLAEDGDHEDPVWAKVLTYDNKVQGFVQWKDVYAASGITVQIIKEGDAFKIISVAPFD</sequence>
<dbReference type="RefSeq" id="WP_345164042.1">
    <property type="nucleotide sequence ID" value="NZ_BAABGX010000001.1"/>
</dbReference>